<evidence type="ECO:0000313" key="2">
    <source>
        <dbReference type="EMBL" id="PQO44396.1"/>
    </source>
</evidence>
<protein>
    <submittedName>
        <fullName evidence="2">Uncharacterized protein</fullName>
    </submittedName>
</protein>
<comment type="caution">
    <text evidence="2">The sequence shown here is derived from an EMBL/GenBank/DDBJ whole genome shotgun (WGS) entry which is preliminary data.</text>
</comment>
<dbReference type="EMBL" id="PUHZ01000020">
    <property type="protein sequence ID" value="PQO44396.1"/>
    <property type="molecule type" value="Genomic_DNA"/>
</dbReference>
<dbReference type="Proteomes" id="UP000237819">
    <property type="component" value="Unassembled WGS sequence"/>
</dbReference>
<accession>A0A2S8GIZ7</accession>
<organism evidence="2 3">
    <name type="scientific">Blastopirellula marina</name>
    <dbReference type="NCBI Taxonomy" id="124"/>
    <lineage>
        <taxon>Bacteria</taxon>
        <taxon>Pseudomonadati</taxon>
        <taxon>Planctomycetota</taxon>
        <taxon>Planctomycetia</taxon>
        <taxon>Pirellulales</taxon>
        <taxon>Pirellulaceae</taxon>
        <taxon>Blastopirellula</taxon>
    </lineage>
</organism>
<evidence type="ECO:0000256" key="1">
    <source>
        <dbReference type="SAM" id="MobiDB-lite"/>
    </source>
</evidence>
<feature type="region of interest" description="Disordered" evidence="1">
    <location>
        <begin position="63"/>
        <end position="82"/>
    </location>
</feature>
<reference evidence="2 3" key="1">
    <citation type="submission" date="2018-02" db="EMBL/GenBank/DDBJ databases">
        <title>Comparative genomes isolates from brazilian mangrove.</title>
        <authorList>
            <person name="Araujo J.E."/>
            <person name="Taketani R.G."/>
            <person name="Silva M.C.P."/>
            <person name="Loureco M.V."/>
            <person name="Andreote F.D."/>
        </authorList>
    </citation>
    <scope>NUCLEOTIDE SEQUENCE [LARGE SCALE GENOMIC DNA]</scope>
    <source>
        <strain evidence="2 3">Nap-Phe MGV</strain>
    </source>
</reference>
<proteinExistence type="predicted"/>
<sequence>MQCGLRRKLADGTLRAISYLPQQFAKTGRVLKLKDDRGEWTDGWIVEEVGLAIVGGDAVPDAHKAIRNHRKQTGDSSRRPKD</sequence>
<evidence type="ECO:0000313" key="3">
    <source>
        <dbReference type="Proteomes" id="UP000237819"/>
    </source>
</evidence>
<name>A0A2S8GIZ7_9BACT</name>
<dbReference type="OrthoDB" id="286581at2"/>
<dbReference type="AlphaFoldDB" id="A0A2S8GIZ7"/>
<gene>
    <name evidence="2" type="ORF">C5Y93_19805</name>
</gene>
<feature type="compositionally biased region" description="Basic and acidic residues" evidence="1">
    <location>
        <begin position="72"/>
        <end position="82"/>
    </location>
</feature>